<dbReference type="Proteomes" id="UP001153678">
    <property type="component" value="Unassembled WGS sequence"/>
</dbReference>
<comment type="caution">
    <text evidence="1">The sequence shown here is derived from an EMBL/GenBank/DDBJ whole genome shotgun (WGS) entry which is preliminary data.</text>
</comment>
<gene>
    <name evidence="1" type="ORF">FWILDA_LOCUS5583</name>
</gene>
<evidence type="ECO:0000313" key="1">
    <source>
        <dbReference type="EMBL" id="CAI2172446.1"/>
    </source>
</evidence>
<organism evidence="1 2">
    <name type="scientific">Funneliformis geosporum</name>
    <dbReference type="NCBI Taxonomy" id="1117311"/>
    <lineage>
        <taxon>Eukaryota</taxon>
        <taxon>Fungi</taxon>
        <taxon>Fungi incertae sedis</taxon>
        <taxon>Mucoromycota</taxon>
        <taxon>Glomeromycotina</taxon>
        <taxon>Glomeromycetes</taxon>
        <taxon>Glomerales</taxon>
        <taxon>Glomeraceae</taxon>
        <taxon>Funneliformis</taxon>
    </lineage>
</organism>
<dbReference type="OrthoDB" id="2449114at2759"/>
<dbReference type="EMBL" id="CAMKVN010000941">
    <property type="protein sequence ID" value="CAI2172446.1"/>
    <property type="molecule type" value="Genomic_DNA"/>
</dbReference>
<keyword evidence="2" id="KW-1185">Reference proteome</keyword>
<name>A0A9W4WM79_9GLOM</name>
<proteinExistence type="predicted"/>
<evidence type="ECO:0000313" key="2">
    <source>
        <dbReference type="Proteomes" id="UP001153678"/>
    </source>
</evidence>
<protein>
    <submittedName>
        <fullName evidence="1">16358_t:CDS:1</fullName>
    </submittedName>
</protein>
<accession>A0A9W4WM79</accession>
<reference evidence="1" key="1">
    <citation type="submission" date="2022-08" db="EMBL/GenBank/DDBJ databases">
        <authorList>
            <person name="Kallberg Y."/>
            <person name="Tangrot J."/>
            <person name="Rosling A."/>
        </authorList>
    </citation>
    <scope>NUCLEOTIDE SEQUENCE</scope>
    <source>
        <strain evidence="1">Wild A</strain>
    </source>
</reference>
<sequence length="212" mass="24554">MHYKQSQCEQEIQDLNKVIKCLENAFTTQNKSNNQPISEEIYFVPFIPWRSDEAIKMCDIVDSKVEQQYQAKLRKGSAGEITTPYQRITVSPNKARFRQCSSFILAYPTSLNFSLQNISNPMSRMNINSNKCNSFIKFTENFESDLEKSLLNNIYKDINFELTDGNDSQTIMDNRKTLDSMRSNKQIHTRDQLFSDGSQVGLNDRSTEKSKK</sequence>
<dbReference type="AlphaFoldDB" id="A0A9W4WM79"/>